<feature type="non-terminal residue" evidence="1">
    <location>
        <position position="53"/>
    </location>
</feature>
<name>A0A4Y2V821_ARAVE</name>
<protein>
    <submittedName>
        <fullName evidence="1">Uncharacterized protein</fullName>
    </submittedName>
</protein>
<evidence type="ECO:0000313" key="2">
    <source>
        <dbReference type="Proteomes" id="UP000499080"/>
    </source>
</evidence>
<accession>A0A4Y2V821</accession>
<reference evidence="1 2" key="1">
    <citation type="journal article" date="2019" name="Sci. Rep.">
        <title>Orb-weaving spider Araneus ventricosus genome elucidates the spidroin gene catalogue.</title>
        <authorList>
            <person name="Kono N."/>
            <person name="Nakamura H."/>
            <person name="Ohtoshi R."/>
            <person name="Moran D.A.P."/>
            <person name="Shinohara A."/>
            <person name="Yoshida Y."/>
            <person name="Fujiwara M."/>
            <person name="Mori M."/>
            <person name="Tomita M."/>
            <person name="Arakawa K."/>
        </authorList>
    </citation>
    <scope>NUCLEOTIDE SEQUENCE [LARGE SCALE GENOMIC DNA]</scope>
</reference>
<dbReference type="Proteomes" id="UP000499080">
    <property type="component" value="Unassembled WGS sequence"/>
</dbReference>
<keyword evidence="2" id="KW-1185">Reference proteome</keyword>
<sequence length="53" mass="5999">MTPRATPCGYQWLPLEWSSCQVRLHGFHGEVTIIHPTCGNGLQYRNLTCVRAV</sequence>
<organism evidence="1 2">
    <name type="scientific">Araneus ventricosus</name>
    <name type="common">Orbweaver spider</name>
    <name type="synonym">Epeira ventricosa</name>
    <dbReference type="NCBI Taxonomy" id="182803"/>
    <lineage>
        <taxon>Eukaryota</taxon>
        <taxon>Metazoa</taxon>
        <taxon>Ecdysozoa</taxon>
        <taxon>Arthropoda</taxon>
        <taxon>Chelicerata</taxon>
        <taxon>Arachnida</taxon>
        <taxon>Araneae</taxon>
        <taxon>Araneomorphae</taxon>
        <taxon>Entelegynae</taxon>
        <taxon>Araneoidea</taxon>
        <taxon>Araneidae</taxon>
        <taxon>Araneus</taxon>
    </lineage>
</organism>
<gene>
    <name evidence="1" type="ORF">AVEN_146487_1</name>
</gene>
<evidence type="ECO:0000313" key="1">
    <source>
        <dbReference type="EMBL" id="GBO20564.1"/>
    </source>
</evidence>
<dbReference type="AlphaFoldDB" id="A0A4Y2V821"/>
<dbReference type="OrthoDB" id="6431260at2759"/>
<proteinExistence type="predicted"/>
<comment type="caution">
    <text evidence="1">The sequence shown here is derived from an EMBL/GenBank/DDBJ whole genome shotgun (WGS) entry which is preliminary data.</text>
</comment>
<dbReference type="EMBL" id="BGPR01043900">
    <property type="protein sequence ID" value="GBO20564.1"/>
    <property type="molecule type" value="Genomic_DNA"/>
</dbReference>